<dbReference type="Gene3D" id="1.20.1250.20">
    <property type="entry name" value="MFS general substrate transporter like domains"/>
    <property type="match status" value="1"/>
</dbReference>
<dbReference type="PROSITE" id="PS50850">
    <property type="entry name" value="MFS"/>
    <property type="match status" value="1"/>
</dbReference>
<gene>
    <name evidence="9" type="ORF">LY89DRAFT_377304</name>
</gene>
<feature type="transmembrane region" description="Helical" evidence="7">
    <location>
        <begin position="227"/>
        <end position="245"/>
    </location>
</feature>
<feature type="transmembrane region" description="Helical" evidence="7">
    <location>
        <begin position="139"/>
        <end position="156"/>
    </location>
</feature>
<evidence type="ECO:0000256" key="5">
    <source>
        <dbReference type="ARBA" id="ARBA00023136"/>
    </source>
</evidence>
<feature type="transmembrane region" description="Helical" evidence="7">
    <location>
        <begin position="99"/>
        <end position="119"/>
    </location>
</feature>
<reference evidence="9 10" key="1">
    <citation type="submission" date="2015-10" db="EMBL/GenBank/DDBJ databases">
        <title>Full genome of DAOMC 229536 Phialocephala scopiformis, a fungal endophyte of spruce producing the potent anti-insectan compound rugulosin.</title>
        <authorList>
            <consortium name="DOE Joint Genome Institute"/>
            <person name="Walker A.K."/>
            <person name="Frasz S.L."/>
            <person name="Seifert K.A."/>
            <person name="Miller J.D."/>
            <person name="Mondo S.J."/>
            <person name="Labutti K."/>
            <person name="Lipzen A."/>
            <person name="Dockter R."/>
            <person name="Kennedy M."/>
            <person name="Grigoriev I.V."/>
            <person name="Spatafora J.W."/>
        </authorList>
    </citation>
    <scope>NUCLEOTIDE SEQUENCE [LARGE SCALE GENOMIC DNA]</scope>
    <source>
        <strain evidence="9 10">CBS 120377</strain>
    </source>
</reference>
<dbReference type="RefSeq" id="XP_018075888.1">
    <property type="nucleotide sequence ID" value="XM_018207097.1"/>
</dbReference>
<evidence type="ECO:0000256" key="4">
    <source>
        <dbReference type="ARBA" id="ARBA00022989"/>
    </source>
</evidence>
<dbReference type="PANTHER" id="PTHR23502">
    <property type="entry name" value="MAJOR FACILITATOR SUPERFAMILY"/>
    <property type="match status" value="1"/>
</dbReference>
<dbReference type="Proteomes" id="UP000070700">
    <property type="component" value="Unassembled WGS sequence"/>
</dbReference>
<evidence type="ECO:0000313" key="10">
    <source>
        <dbReference type="Proteomes" id="UP000070700"/>
    </source>
</evidence>
<feature type="transmembrane region" description="Helical" evidence="7">
    <location>
        <begin position="168"/>
        <end position="187"/>
    </location>
</feature>
<feature type="domain" description="Major facilitator superfamily (MFS) profile" evidence="8">
    <location>
        <begin position="100"/>
        <end position="534"/>
    </location>
</feature>
<evidence type="ECO:0000259" key="8">
    <source>
        <dbReference type="PROSITE" id="PS50850"/>
    </source>
</evidence>
<evidence type="ECO:0000256" key="7">
    <source>
        <dbReference type="SAM" id="Phobius"/>
    </source>
</evidence>
<feature type="region of interest" description="Disordered" evidence="6">
    <location>
        <begin position="1"/>
        <end position="25"/>
    </location>
</feature>
<dbReference type="OrthoDB" id="5141738at2759"/>
<dbReference type="EMBL" id="KQ947407">
    <property type="protein sequence ID" value="KUJ21533.1"/>
    <property type="molecule type" value="Genomic_DNA"/>
</dbReference>
<organism evidence="9 10">
    <name type="scientific">Mollisia scopiformis</name>
    <name type="common">Conifer needle endophyte fungus</name>
    <name type="synonym">Phialocephala scopiformis</name>
    <dbReference type="NCBI Taxonomy" id="149040"/>
    <lineage>
        <taxon>Eukaryota</taxon>
        <taxon>Fungi</taxon>
        <taxon>Dikarya</taxon>
        <taxon>Ascomycota</taxon>
        <taxon>Pezizomycotina</taxon>
        <taxon>Leotiomycetes</taxon>
        <taxon>Helotiales</taxon>
        <taxon>Mollisiaceae</taxon>
        <taxon>Mollisia</taxon>
    </lineage>
</organism>
<dbReference type="GO" id="GO:0005886">
    <property type="term" value="C:plasma membrane"/>
    <property type="evidence" value="ECO:0007669"/>
    <property type="project" value="TreeGrafter"/>
</dbReference>
<dbReference type="GO" id="GO:0022857">
    <property type="term" value="F:transmembrane transporter activity"/>
    <property type="evidence" value="ECO:0007669"/>
    <property type="project" value="InterPro"/>
</dbReference>
<sequence length="578" mass="63510">MAPYVKTLELPRDREASDAGLVSTPPLHRPNILSRVISGVSRVDETDATERYNLEEADNKEIASPGSSSSSVTSPERKVISWDHEDPENPYNFSSAKKATIVFIGMVVVVNSTMGSSLPSNAIPIISEYFHLASSYTEVLPISMYLVGYVLGPLLFGPLSESFGRRIIMTSTFFTFTVWTLACALAPNFPAFLIFRVLTGISASSPITVIGGVYADIYNDPVTRGRAMAVFMGGTCVGPLLAPLISGFVAPALGWRWVFWIGLIVAGASWIPMIFLPETYGPTLLAKRAARLRKTTGNQNIFAPIELEKKGVKQMVTVTLTRPLRMLFFELIVSATCIYLSLAYGIFYIFFSAFPIVFQGIYGQSLGVSGLMFLPIGVGAFASIAVFLWYDAFLRKAQALHKPWTLKEESRRLPLACIGGPMIVLALFWLGWTSRTSIPFVVPMLAGIPFGIGFILIFMALLNYLTDAYEIFAASAMAAASCTRSLAGAVLPFAAAPMYDKLGVAWASSLLGFLSMGMCVIPFLFLWKGDRIREGSKFCRYLKEKKAKELAELERDRQRRLRLNELNHGGNDVVSEKV</sequence>
<protein>
    <submittedName>
        <fullName evidence="9">MFS general substrate transporter</fullName>
    </submittedName>
</protein>
<evidence type="ECO:0000256" key="6">
    <source>
        <dbReference type="SAM" id="MobiDB-lite"/>
    </source>
</evidence>
<evidence type="ECO:0000256" key="3">
    <source>
        <dbReference type="ARBA" id="ARBA00022692"/>
    </source>
</evidence>
<dbReference type="InterPro" id="IPR020846">
    <property type="entry name" value="MFS_dom"/>
</dbReference>
<feature type="transmembrane region" description="Helical" evidence="7">
    <location>
        <begin position="371"/>
        <end position="392"/>
    </location>
</feature>
<comment type="similarity">
    <text evidence="2">Belongs to the major facilitator superfamily.</text>
</comment>
<dbReference type="AlphaFoldDB" id="A0A194XMZ7"/>
<keyword evidence="10" id="KW-1185">Reference proteome</keyword>
<proteinExistence type="inferred from homology"/>
<feature type="transmembrane region" description="Helical" evidence="7">
    <location>
        <begin position="471"/>
        <end position="494"/>
    </location>
</feature>
<evidence type="ECO:0000313" key="9">
    <source>
        <dbReference type="EMBL" id="KUJ21533.1"/>
    </source>
</evidence>
<dbReference type="GeneID" id="28816823"/>
<keyword evidence="4 7" id="KW-1133">Transmembrane helix</keyword>
<feature type="transmembrane region" description="Helical" evidence="7">
    <location>
        <begin position="438"/>
        <end position="464"/>
    </location>
</feature>
<dbReference type="Pfam" id="PF07690">
    <property type="entry name" value="MFS_1"/>
    <property type="match status" value="1"/>
</dbReference>
<feature type="transmembrane region" description="Helical" evidence="7">
    <location>
        <begin position="327"/>
        <end position="351"/>
    </location>
</feature>
<accession>A0A194XMZ7</accession>
<dbReference type="InterPro" id="IPR011701">
    <property type="entry name" value="MFS"/>
</dbReference>
<feature type="transmembrane region" description="Helical" evidence="7">
    <location>
        <begin position="257"/>
        <end position="276"/>
    </location>
</feature>
<feature type="transmembrane region" description="Helical" evidence="7">
    <location>
        <begin position="506"/>
        <end position="527"/>
    </location>
</feature>
<name>A0A194XMZ7_MOLSC</name>
<feature type="transmembrane region" description="Helical" evidence="7">
    <location>
        <begin position="413"/>
        <end position="432"/>
    </location>
</feature>
<dbReference type="SUPFAM" id="SSF103473">
    <property type="entry name" value="MFS general substrate transporter"/>
    <property type="match status" value="1"/>
</dbReference>
<feature type="region of interest" description="Disordered" evidence="6">
    <location>
        <begin position="55"/>
        <end position="79"/>
    </location>
</feature>
<dbReference type="PANTHER" id="PTHR23502:SF74">
    <property type="entry name" value="MAJOR FACILITATOR SUPERFAMILY (MFS) PROFILE DOMAIN-CONTAINING PROTEIN"/>
    <property type="match status" value="1"/>
</dbReference>
<dbReference type="InterPro" id="IPR036259">
    <property type="entry name" value="MFS_trans_sf"/>
</dbReference>
<dbReference type="CDD" id="cd17323">
    <property type="entry name" value="MFS_Tpo1_MDR_like"/>
    <property type="match status" value="1"/>
</dbReference>
<evidence type="ECO:0000256" key="2">
    <source>
        <dbReference type="ARBA" id="ARBA00008335"/>
    </source>
</evidence>
<feature type="transmembrane region" description="Helical" evidence="7">
    <location>
        <begin position="193"/>
        <end position="215"/>
    </location>
</feature>
<dbReference type="InParanoid" id="A0A194XMZ7"/>
<evidence type="ECO:0000256" key="1">
    <source>
        <dbReference type="ARBA" id="ARBA00004141"/>
    </source>
</evidence>
<keyword evidence="3 7" id="KW-0812">Transmembrane</keyword>
<feature type="compositionally biased region" description="Low complexity" evidence="6">
    <location>
        <begin position="64"/>
        <end position="74"/>
    </location>
</feature>
<keyword evidence="5 7" id="KW-0472">Membrane</keyword>
<comment type="subcellular location">
    <subcellularLocation>
        <location evidence="1">Membrane</location>
        <topology evidence="1">Multi-pass membrane protein</topology>
    </subcellularLocation>
</comment>
<dbReference type="KEGG" id="psco:LY89DRAFT_377304"/>
<dbReference type="FunFam" id="1.20.1250.20:FF:000082">
    <property type="entry name" value="MFS multidrug transporter, putative"/>
    <property type="match status" value="1"/>
</dbReference>